<organism evidence="1 2">
    <name type="scientific">Candidatus Thermofonsia Clade 1 bacterium</name>
    <dbReference type="NCBI Taxonomy" id="2364210"/>
    <lineage>
        <taxon>Bacteria</taxon>
        <taxon>Bacillati</taxon>
        <taxon>Chloroflexota</taxon>
        <taxon>Candidatus Thermofontia</taxon>
        <taxon>Candidatus Thermofonsia Clade 1</taxon>
    </lineage>
</organism>
<gene>
    <name evidence="1" type="ORF">CUN51_01540</name>
</gene>
<comment type="caution">
    <text evidence="1">The sequence shown here is derived from an EMBL/GenBank/DDBJ whole genome shotgun (WGS) entry which is preliminary data.</text>
</comment>
<dbReference type="Proteomes" id="UP000228921">
    <property type="component" value="Unassembled WGS sequence"/>
</dbReference>
<reference evidence="1 2" key="1">
    <citation type="submission" date="2017-11" db="EMBL/GenBank/DDBJ databases">
        <title>Evolution of Phototrophy in the Chloroflexi Phylum Driven by Horizontal Gene Transfer.</title>
        <authorList>
            <person name="Ward L.M."/>
            <person name="Hemp J."/>
            <person name="Shih P.M."/>
            <person name="Mcglynn S.E."/>
            <person name="Fischer W."/>
        </authorList>
    </citation>
    <scope>NUCLEOTIDE SEQUENCE [LARGE SCALE GENOMIC DNA]</scope>
    <source>
        <strain evidence="1">CP2_2F</strain>
    </source>
</reference>
<dbReference type="NCBIfam" id="TIGR02221">
    <property type="entry name" value="cas_TM1812"/>
    <property type="match status" value="1"/>
</dbReference>
<evidence type="ECO:0000313" key="2">
    <source>
        <dbReference type="Proteomes" id="UP000228921"/>
    </source>
</evidence>
<dbReference type="EMBL" id="PGTK01000001">
    <property type="protein sequence ID" value="PJF32339.1"/>
    <property type="molecule type" value="Genomic_DNA"/>
</dbReference>
<proteinExistence type="predicted"/>
<dbReference type="AlphaFoldDB" id="A0A2M8P462"/>
<name>A0A2M8P462_9CHLR</name>
<accession>A0A2M8P462</accession>
<protein>
    <submittedName>
        <fullName evidence="1">TIGR02221 family CRISPR-associated protein</fullName>
    </submittedName>
</protein>
<sequence length="384" mass="43725">MKGLLEERETQIIEVDIPDGRDETELWTIFDAISKNVPQGATVTLDITYGFRSLPYVMLLACAYLEVSGRFDLANVYYGAFVDANTVAQAVDLTPMLTLFEWANAVDAFKRGGNLRQMADLLERRHTALYKTKAVGKRDRLPLRPIADQMHTLMDAIELGRLWDIDEPVAEIRRLADEVRSSAERWERPFVSQIDEVLAQLEHFQLQDDQNVDERLAAEFRLIEWYHQNEFYIHSGLLLREWVVAYVMSQSPEHRGKRARDIFEDNDLREEVSRQLNEASKVSREIGGDISKLAAELAQKLNALPAAFRAVVGIPALEGRLDTTAVLSNAWDELRELRNDLAHLGHRKQTLTAERVKQKVGRLIESLRAFVPNIPPVESAPPAE</sequence>
<evidence type="ECO:0000313" key="1">
    <source>
        <dbReference type="EMBL" id="PJF32339.1"/>
    </source>
</evidence>
<dbReference type="InterPro" id="IPR011742">
    <property type="entry name" value="CRISPR-assoc_prot_TM1812"/>
</dbReference>